<proteinExistence type="predicted"/>
<name>A0A0A9G5H9_ARUDO</name>
<protein>
    <submittedName>
        <fullName evidence="1">Uncharacterized protein</fullName>
    </submittedName>
</protein>
<reference evidence="1" key="1">
    <citation type="submission" date="2014-09" db="EMBL/GenBank/DDBJ databases">
        <authorList>
            <person name="Magalhaes I.L.F."/>
            <person name="Oliveira U."/>
            <person name="Santos F.R."/>
            <person name="Vidigal T.H.D.A."/>
            <person name="Brescovit A.D."/>
            <person name="Santos A.J."/>
        </authorList>
    </citation>
    <scope>NUCLEOTIDE SEQUENCE</scope>
    <source>
        <tissue evidence="1">Shoot tissue taken approximately 20 cm above the soil surface</tissue>
    </source>
</reference>
<reference evidence="1" key="2">
    <citation type="journal article" date="2015" name="Data Brief">
        <title>Shoot transcriptome of the giant reed, Arundo donax.</title>
        <authorList>
            <person name="Barrero R.A."/>
            <person name="Guerrero F.D."/>
            <person name="Moolhuijzen P."/>
            <person name="Goolsby J.A."/>
            <person name="Tidwell J."/>
            <person name="Bellgard S.E."/>
            <person name="Bellgard M.I."/>
        </authorList>
    </citation>
    <scope>NUCLEOTIDE SEQUENCE</scope>
    <source>
        <tissue evidence="1">Shoot tissue taken approximately 20 cm above the soil surface</tissue>
    </source>
</reference>
<sequence length="15" mass="1707">MARPRSGARWASLFT</sequence>
<dbReference type="EMBL" id="GBRH01181978">
    <property type="protein sequence ID" value="JAE15918.1"/>
    <property type="molecule type" value="Transcribed_RNA"/>
</dbReference>
<accession>A0A0A9G5H9</accession>
<evidence type="ECO:0000313" key="1">
    <source>
        <dbReference type="EMBL" id="JAE15918.1"/>
    </source>
</evidence>
<organism evidence="1">
    <name type="scientific">Arundo donax</name>
    <name type="common">Giant reed</name>
    <name type="synonym">Donax arundinaceus</name>
    <dbReference type="NCBI Taxonomy" id="35708"/>
    <lineage>
        <taxon>Eukaryota</taxon>
        <taxon>Viridiplantae</taxon>
        <taxon>Streptophyta</taxon>
        <taxon>Embryophyta</taxon>
        <taxon>Tracheophyta</taxon>
        <taxon>Spermatophyta</taxon>
        <taxon>Magnoliopsida</taxon>
        <taxon>Liliopsida</taxon>
        <taxon>Poales</taxon>
        <taxon>Poaceae</taxon>
        <taxon>PACMAD clade</taxon>
        <taxon>Arundinoideae</taxon>
        <taxon>Arundineae</taxon>
        <taxon>Arundo</taxon>
    </lineage>
</organism>